<dbReference type="InterPro" id="IPR013830">
    <property type="entry name" value="SGNH_hydro"/>
</dbReference>
<dbReference type="AlphaFoldDB" id="A0A1D2A9W0"/>
<dbReference type="Gene3D" id="3.40.50.1110">
    <property type="entry name" value="SGNH hydrolase"/>
    <property type="match status" value="1"/>
</dbReference>
<dbReference type="InterPro" id="IPR036514">
    <property type="entry name" value="SGNH_hydro_sf"/>
</dbReference>
<reference evidence="2" key="1">
    <citation type="submission" date="2015-08" db="EMBL/GenBank/DDBJ databases">
        <authorList>
            <person name="Babu N.S."/>
            <person name="Beckwith C.J."/>
            <person name="Beseler K.G."/>
            <person name="Brison A."/>
            <person name="Carone J.V."/>
            <person name="Caskin T.P."/>
            <person name="Diamond M."/>
            <person name="Durham M.E."/>
            <person name="Foxe J.M."/>
            <person name="Go M."/>
            <person name="Henderson B.A."/>
            <person name="Jones I.B."/>
            <person name="McGettigan J.A."/>
            <person name="Micheletti S.J."/>
            <person name="Nasrallah M.E."/>
            <person name="Ortiz D."/>
            <person name="Piller C.R."/>
            <person name="Privatt S.R."/>
            <person name="Schneider S.L."/>
            <person name="Sharp S."/>
            <person name="Smith T.C."/>
            <person name="Stanton J.D."/>
            <person name="Ullery H.E."/>
            <person name="Wilson R.J."/>
            <person name="Serrano M.G."/>
            <person name="Buck G."/>
            <person name="Lee V."/>
            <person name="Wang Y."/>
            <person name="Carvalho R."/>
            <person name="Voegtly L."/>
            <person name="Shi R."/>
            <person name="Duckworth R."/>
            <person name="Johnson A."/>
            <person name="Loviza R."/>
            <person name="Walstead R."/>
            <person name="Shah Z."/>
            <person name="Kiflezghi M."/>
            <person name="Wade K."/>
            <person name="Ball S.L."/>
            <person name="Bradley K.W."/>
            <person name="Asai D.J."/>
            <person name="Bowman C.A."/>
            <person name="Russell D.A."/>
            <person name="Pope W.H."/>
            <person name="Jacobs-Sera D."/>
            <person name="Hendrix R.W."/>
            <person name="Hatfull G.F."/>
        </authorList>
    </citation>
    <scope>NUCLEOTIDE SEQUENCE</scope>
</reference>
<name>A0A1D2A9W0_AUXPR</name>
<dbReference type="Pfam" id="PF13472">
    <property type="entry name" value="Lipase_GDSL_2"/>
    <property type="match status" value="1"/>
</dbReference>
<protein>
    <recommendedName>
        <fullName evidence="1">SGNH hydrolase-type esterase domain-containing protein</fullName>
    </recommendedName>
</protein>
<sequence length="188" mass="20777">MHIRYGGGLVPGIYPSGRLCWLAHVTRSIFLRSSIGQDEECSPTNCIIIVPHPSFPSHLLHDHHPRLAATNTRILSTIRRIRDLLPDTVVVLQAVLPRGVDGPDPFRLPNLFTWPLYVVNEHLSHFASEDDNVQFVDCEDHVLTNEGSLDPAALPDGVHPSAPAYQHISRCLDILIGVLVEDPLAGRA</sequence>
<evidence type="ECO:0000259" key="1">
    <source>
        <dbReference type="Pfam" id="PF13472"/>
    </source>
</evidence>
<gene>
    <name evidence="2" type="ORF">g.21051</name>
</gene>
<dbReference type="SUPFAM" id="SSF52266">
    <property type="entry name" value="SGNH hydrolase"/>
    <property type="match status" value="1"/>
</dbReference>
<evidence type="ECO:0000313" key="2">
    <source>
        <dbReference type="EMBL" id="JAT75982.1"/>
    </source>
</evidence>
<accession>A0A1D2A9W0</accession>
<proteinExistence type="predicted"/>
<dbReference type="EMBL" id="GDKF01002640">
    <property type="protein sequence ID" value="JAT75982.1"/>
    <property type="molecule type" value="Transcribed_RNA"/>
</dbReference>
<feature type="domain" description="SGNH hydrolase-type esterase" evidence="1">
    <location>
        <begin position="67"/>
        <end position="166"/>
    </location>
</feature>
<organism evidence="2">
    <name type="scientific">Auxenochlorella protothecoides</name>
    <name type="common">Green microalga</name>
    <name type="synonym">Chlorella protothecoides</name>
    <dbReference type="NCBI Taxonomy" id="3075"/>
    <lineage>
        <taxon>Eukaryota</taxon>
        <taxon>Viridiplantae</taxon>
        <taxon>Chlorophyta</taxon>
        <taxon>core chlorophytes</taxon>
        <taxon>Trebouxiophyceae</taxon>
        <taxon>Chlorellales</taxon>
        <taxon>Chlorellaceae</taxon>
        <taxon>Auxenochlorella</taxon>
    </lineage>
</organism>